<organism evidence="3 4">
    <name type="scientific">Chlorella sorokiniana</name>
    <name type="common">Freshwater green alga</name>
    <dbReference type="NCBI Taxonomy" id="3076"/>
    <lineage>
        <taxon>Eukaryota</taxon>
        <taxon>Viridiplantae</taxon>
        <taxon>Chlorophyta</taxon>
        <taxon>core chlorophytes</taxon>
        <taxon>Trebouxiophyceae</taxon>
        <taxon>Chlorellales</taxon>
        <taxon>Chlorellaceae</taxon>
        <taxon>Chlorella clade</taxon>
        <taxon>Chlorella</taxon>
    </lineage>
</organism>
<sequence length="482" mass="44354">MARLTALLLALLLACGAANARQLRVSATGSGAATGTTAAVRTESAAATDGTTEIGTAASSGTATNGSVQTSGAVEGSTGSGSTQGTAAGDAAASNSVRCGGGWRAITALLTPSAATLAGFTNAHAAGEEGATASTLTRLVAAAAGQTSTADIGSDATFTLAGSVLSDAAGMVQAAPAGALATGHTQSSTPASKAVGDLTAAGSGSLAQALAALYSSANAAPGAASASAPVDGFATGSDGAAIVSATLAKARAAIGHLRRLAQQQTATGTASGDSADVHTISACDSASGMCIGTALSSAQKADGTASTSAALQGSSGGSTTSGSTSGSGSGTGASSLSALTSITAPGAAVVGGFSTGQGTAADGTPAQGTSSTQLRAAVPDHTAKGTLQAQAAGLEGDVLANTAGVASATPTGSQVSGSVQAHTLSASHVADLLAAAGGDWSKVVALLTGQAGSGAASGSGKATASGTDGAAVTVNGSSDAHL</sequence>
<feature type="region of interest" description="Disordered" evidence="1">
    <location>
        <begin position="308"/>
        <end position="335"/>
    </location>
</feature>
<comment type="caution">
    <text evidence="3">The sequence shown here is derived from an EMBL/GenBank/DDBJ whole genome shotgun (WGS) entry which is preliminary data.</text>
</comment>
<feature type="signal peptide" evidence="2">
    <location>
        <begin position="1"/>
        <end position="20"/>
    </location>
</feature>
<feature type="compositionally biased region" description="Low complexity" evidence="1">
    <location>
        <begin position="31"/>
        <end position="42"/>
    </location>
</feature>
<dbReference type="AlphaFoldDB" id="A0A2P6TQ79"/>
<feature type="compositionally biased region" description="Low complexity" evidence="1">
    <location>
        <begin position="308"/>
        <end position="324"/>
    </location>
</feature>
<gene>
    <name evidence="3" type="ORF">C2E21_4906</name>
</gene>
<evidence type="ECO:0000313" key="4">
    <source>
        <dbReference type="Proteomes" id="UP000239899"/>
    </source>
</evidence>
<evidence type="ECO:0000313" key="3">
    <source>
        <dbReference type="EMBL" id="PRW56191.1"/>
    </source>
</evidence>
<dbReference type="EMBL" id="LHPG02000009">
    <property type="protein sequence ID" value="PRW56191.1"/>
    <property type="molecule type" value="Genomic_DNA"/>
</dbReference>
<name>A0A2P6TQ79_CHLSO</name>
<keyword evidence="2" id="KW-0732">Signal</keyword>
<feature type="chain" id="PRO_5015127706" evidence="2">
    <location>
        <begin position="21"/>
        <end position="482"/>
    </location>
</feature>
<feature type="compositionally biased region" description="Polar residues" evidence="1">
    <location>
        <begin position="49"/>
        <end position="72"/>
    </location>
</feature>
<dbReference type="PROSITE" id="PS51257">
    <property type="entry name" value="PROKAR_LIPOPROTEIN"/>
    <property type="match status" value="1"/>
</dbReference>
<accession>A0A2P6TQ79</accession>
<dbReference type="Proteomes" id="UP000239899">
    <property type="component" value="Unassembled WGS sequence"/>
</dbReference>
<reference evidence="3 4" key="1">
    <citation type="journal article" date="2018" name="Plant J.">
        <title>Genome sequences of Chlorella sorokiniana UTEX 1602 and Micractinium conductrix SAG 241.80: implications to maltose excretion by a green alga.</title>
        <authorList>
            <person name="Arriola M.B."/>
            <person name="Velmurugan N."/>
            <person name="Zhang Y."/>
            <person name="Plunkett M.H."/>
            <person name="Hondzo H."/>
            <person name="Barney B.M."/>
        </authorList>
    </citation>
    <scope>NUCLEOTIDE SEQUENCE [LARGE SCALE GENOMIC DNA]</scope>
    <source>
        <strain evidence="4">UTEX 1602</strain>
    </source>
</reference>
<feature type="region of interest" description="Disordered" evidence="1">
    <location>
        <begin position="31"/>
        <end position="89"/>
    </location>
</feature>
<evidence type="ECO:0000256" key="1">
    <source>
        <dbReference type="SAM" id="MobiDB-lite"/>
    </source>
</evidence>
<evidence type="ECO:0000256" key="2">
    <source>
        <dbReference type="SAM" id="SignalP"/>
    </source>
</evidence>
<keyword evidence="4" id="KW-1185">Reference proteome</keyword>
<proteinExistence type="predicted"/>
<protein>
    <submittedName>
        <fullName evidence="3">Uncharacterized protein</fullName>
    </submittedName>
</protein>
<feature type="compositionally biased region" description="Low complexity" evidence="1">
    <location>
        <begin position="76"/>
        <end position="89"/>
    </location>
</feature>
<dbReference type="OrthoDB" id="519080at2759"/>
<feature type="region of interest" description="Disordered" evidence="1">
    <location>
        <begin position="453"/>
        <end position="482"/>
    </location>
</feature>
<feature type="compositionally biased region" description="Low complexity" evidence="1">
    <location>
        <begin position="458"/>
        <end position="471"/>
    </location>
</feature>